<keyword evidence="1" id="KW-0472">Membrane</keyword>
<proteinExistence type="predicted"/>
<dbReference type="Gene3D" id="3.55.50.30">
    <property type="match status" value="1"/>
</dbReference>
<dbReference type="AlphaFoldDB" id="A0A419X3F9"/>
<accession>A0A419X3F9</accession>
<dbReference type="PIRSF" id="PIRSF018266">
    <property type="entry name" value="FecR"/>
    <property type="match status" value="1"/>
</dbReference>
<dbReference type="OrthoDB" id="1097347at2"/>
<dbReference type="InterPro" id="IPR012373">
    <property type="entry name" value="Ferrdict_sens_TM"/>
</dbReference>
<evidence type="ECO:0000313" key="4">
    <source>
        <dbReference type="EMBL" id="RKE02233.1"/>
    </source>
</evidence>
<dbReference type="PANTHER" id="PTHR30273:SF2">
    <property type="entry name" value="PROTEIN FECR"/>
    <property type="match status" value="1"/>
</dbReference>
<dbReference type="InterPro" id="IPR006860">
    <property type="entry name" value="FecR"/>
</dbReference>
<dbReference type="RefSeq" id="WP_120240096.1">
    <property type="nucleotide sequence ID" value="NZ_RAPQ01000009.1"/>
</dbReference>
<protein>
    <submittedName>
        <fullName evidence="4">FecR family protein</fullName>
    </submittedName>
</protein>
<organism evidence="4 5">
    <name type="scientific">Marinifilum flexuosum</name>
    <dbReference type="NCBI Taxonomy" id="1117708"/>
    <lineage>
        <taxon>Bacteria</taxon>
        <taxon>Pseudomonadati</taxon>
        <taxon>Bacteroidota</taxon>
        <taxon>Bacteroidia</taxon>
        <taxon>Marinilabiliales</taxon>
        <taxon>Marinifilaceae</taxon>
    </lineage>
</organism>
<dbReference type="Gene3D" id="2.60.120.1440">
    <property type="match status" value="1"/>
</dbReference>
<evidence type="ECO:0000256" key="1">
    <source>
        <dbReference type="SAM" id="Phobius"/>
    </source>
</evidence>
<keyword evidence="5" id="KW-1185">Reference proteome</keyword>
<dbReference type="EMBL" id="RAPQ01000009">
    <property type="protein sequence ID" value="RKE02233.1"/>
    <property type="molecule type" value="Genomic_DNA"/>
</dbReference>
<dbReference type="Pfam" id="PF04773">
    <property type="entry name" value="FecR"/>
    <property type="match status" value="1"/>
</dbReference>
<evidence type="ECO:0000259" key="2">
    <source>
        <dbReference type="Pfam" id="PF04773"/>
    </source>
</evidence>
<reference evidence="4 5" key="1">
    <citation type="submission" date="2018-09" db="EMBL/GenBank/DDBJ databases">
        <title>Genomic Encyclopedia of Archaeal and Bacterial Type Strains, Phase II (KMG-II): from individual species to whole genera.</title>
        <authorList>
            <person name="Goeker M."/>
        </authorList>
    </citation>
    <scope>NUCLEOTIDE SEQUENCE [LARGE SCALE GENOMIC DNA]</scope>
    <source>
        <strain evidence="4 5">DSM 21950</strain>
    </source>
</reference>
<dbReference type="GO" id="GO:0016989">
    <property type="term" value="F:sigma factor antagonist activity"/>
    <property type="evidence" value="ECO:0007669"/>
    <property type="project" value="TreeGrafter"/>
</dbReference>
<name>A0A419X3F9_9BACT</name>
<comment type="caution">
    <text evidence="4">The sequence shown here is derived from an EMBL/GenBank/DDBJ whole genome shotgun (WGS) entry which is preliminary data.</text>
</comment>
<dbReference type="Proteomes" id="UP000284531">
    <property type="component" value="Unassembled WGS sequence"/>
</dbReference>
<feature type="transmembrane region" description="Helical" evidence="1">
    <location>
        <begin position="74"/>
        <end position="95"/>
    </location>
</feature>
<keyword evidence="1" id="KW-0812">Transmembrane</keyword>
<evidence type="ECO:0000313" key="5">
    <source>
        <dbReference type="Proteomes" id="UP000284531"/>
    </source>
</evidence>
<dbReference type="Pfam" id="PF16344">
    <property type="entry name" value="FecR_C"/>
    <property type="match status" value="1"/>
</dbReference>
<dbReference type="InterPro" id="IPR032508">
    <property type="entry name" value="FecR_C"/>
</dbReference>
<sequence>MEDNKKDNTFLARWIDGKLNPKELADFEKSDEYHEYKKIAEASDSLVMPKYDKEKAYRKLLGEIKSARKTKQLVPSWLTGLAASVLIIFGIYFMFRSTTVTTDSGETLVHILPDSSEVVLNSKSKITYNKRSWDKQRSIKLEGEAFFKVRRGAKFEVLSNENTVQVLGTEFNIRSYNNFFEVTCFKGKVKAMAEGGQAILLPGQAFRSIHSRIEEYTFEKEIPDWINGESSFVRVPILHVIRALEDNYKLTIEYGNIDLSQEFTGSFSLTDLNLALETVFSAMNITYSMKDSNTIILSGK</sequence>
<keyword evidence="1" id="KW-1133">Transmembrane helix</keyword>
<evidence type="ECO:0000259" key="3">
    <source>
        <dbReference type="Pfam" id="PF16344"/>
    </source>
</evidence>
<gene>
    <name evidence="4" type="ORF">BXY64_2321</name>
</gene>
<dbReference type="PANTHER" id="PTHR30273">
    <property type="entry name" value="PERIPLASMIC SIGNAL SENSOR AND SIGMA FACTOR ACTIVATOR FECR-RELATED"/>
    <property type="match status" value="1"/>
</dbReference>
<feature type="domain" description="Protein FecR C-terminal" evidence="3">
    <location>
        <begin position="232"/>
        <end position="296"/>
    </location>
</feature>
<feature type="domain" description="FecR protein" evidence="2">
    <location>
        <begin position="99"/>
        <end position="190"/>
    </location>
</feature>